<keyword evidence="1" id="KW-0812">Transmembrane</keyword>
<organism evidence="2 3">
    <name type="scientific">Methylocaldum marinum</name>
    <dbReference type="NCBI Taxonomy" id="1432792"/>
    <lineage>
        <taxon>Bacteria</taxon>
        <taxon>Pseudomonadati</taxon>
        <taxon>Pseudomonadota</taxon>
        <taxon>Gammaproteobacteria</taxon>
        <taxon>Methylococcales</taxon>
        <taxon>Methylococcaceae</taxon>
        <taxon>Methylocaldum</taxon>
    </lineage>
</organism>
<proteinExistence type="predicted"/>
<dbReference type="KEGG" id="mmai:sS8_5586"/>
<accession>A0A286P4C7</accession>
<dbReference type="OrthoDB" id="5567630at2"/>
<evidence type="ECO:0000313" key="3">
    <source>
        <dbReference type="Proteomes" id="UP000266313"/>
    </source>
</evidence>
<keyword evidence="1" id="KW-0472">Membrane</keyword>
<keyword evidence="3" id="KW-1185">Reference proteome</keyword>
<dbReference type="Proteomes" id="UP000266313">
    <property type="component" value="Chromosome"/>
</dbReference>
<feature type="transmembrane region" description="Helical" evidence="1">
    <location>
        <begin position="92"/>
        <end position="111"/>
    </location>
</feature>
<protein>
    <submittedName>
        <fullName evidence="2">Uncharacterized protein</fullName>
    </submittedName>
</protein>
<gene>
    <name evidence="2" type="ORF">sS8_5586</name>
</gene>
<evidence type="ECO:0000313" key="2">
    <source>
        <dbReference type="EMBL" id="BBA37503.1"/>
    </source>
</evidence>
<name>A0A286P4C7_9GAMM</name>
<evidence type="ECO:0000256" key="1">
    <source>
        <dbReference type="SAM" id="Phobius"/>
    </source>
</evidence>
<sequence length="160" mass="18542">MSDVTDKPNAGEDVSEVDPEINPGWKPLLWFGIGLMAIIASGDLIFDLIINVLGFLGDAIFILVEGSEELFIEDKLEDWFELSPREAELITAWTITPLKILLGIFVLRWLWRYCRTKLVPRVIHWIKKQLKILKLSWSFLWWPWKGVILTMLIGSLFVFI</sequence>
<dbReference type="EMBL" id="AP017928">
    <property type="protein sequence ID" value="BBA37503.1"/>
    <property type="molecule type" value="Genomic_DNA"/>
</dbReference>
<feature type="transmembrane region" description="Helical" evidence="1">
    <location>
        <begin position="132"/>
        <end position="159"/>
    </location>
</feature>
<dbReference type="RefSeq" id="WP_119632478.1">
    <property type="nucleotide sequence ID" value="NZ_AP017928.1"/>
</dbReference>
<reference evidence="2 3" key="1">
    <citation type="submission" date="2016-12" db="EMBL/GenBank/DDBJ databases">
        <title>Genome sequencing of Methylocaldum marinum.</title>
        <authorList>
            <person name="Takeuchi M."/>
            <person name="Kamagata Y."/>
            <person name="Hiraoka S."/>
            <person name="Oshima K."/>
            <person name="Hattori M."/>
            <person name="Iwasaki W."/>
        </authorList>
    </citation>
    <scope>NUCLEOTIDE SEQUENCE [LARGE SCALE GENOMIC DNA]</scope>
    <source>
        <strain evidence="2 3">S8</strain>
    </source>
</reference>
<dbReference type="AlphaFoldDB" id="A0A286P4C7"/>
<keyword evidence="1" id="KW-1133">Transmembrane helix</keyword>
<feature type="transmembrane region" description="Helical" evidence="1">
    <location>
        <begin position="28"/>
        <end position="46"/>
    </location>
</feature>